<evidence type="ECO:0000313" key="4">
    <source>
        <dbReference type="Proteomes" id="UP000016935"/>
    </source>
</evidence>
<gene>
    <name evidence="3" type="ORF">SETTUDRAFT_145208</name>
</gene>
<dbReference type="Proteomes" id="UP000016935">
    <property type="component" value="Unassembled WGS sequence"/>
</dbReference>
<dbReference type="RefSeq" id="XP_008021695.1">
    <property type="nucleotide sequence ID" value="XM_008023504.1"/>
</dbReference>
<feature type="compositionally biased region" description="Basic and acidic residues" evidence="1">
    <location>
        <begin position="151"/>
        <end position="176"/>
    </location>
</feature>
<feature type="region of interest" description="Disordered" evidence="1">
    <location>
        <begin position="388"/>
        <end position="598"/>
    </location>
</feature>
<reference evidence="3 4" key="1">
    <citation type="journal article" date="2012" name="PLoS Pathog.">
        <title>Diverse lifestyles and strategies of plant pathogenesis encoded in the genomes of eighteen Dothideomycetes fungi.</title>
        <authorList>
            <person name="Ohm R.A."/>
            <person name="Feau N."/>
            <person name="Henrissat B."/>
            <person name="Schoch C.L."/>
            <person name="Horwitz B.A."/>
            <person name="Barry K.W."/>
            <person name="Condon B.J."/>
            <person name="Copeland A.C."/>
            <person name="Dhillon B."/>
            <person name="Glaser F."/>
            <person name="Hesse C.N."/>
            <person name="Kosti I."/>
            <person name="LaButti K."/>
            <person name="Lindquist E.A."/>
            <person name="Lucas S."/>
            <person name="Salamov A.A."/>
            <person name="Bradshaw R.E."/>
            <person name="Ciuffetti L."/>
            <person name="Hamelin R.C."/>
            <person name="Kema G.H.J."/>
            <person name="Lawrence C."/>
            <person name="Scott J.A."/>
            <person name="Spatafora J.W."/>
            <person name="Turgeon B.G."/>
            <person name="de Wit P.J.G.M."/>
            <person name="Zhong S."/>
            <person name="Goodwin S.B."/>
            <person name="Grigoriev I.V."/>
        </authorList>
    </citation>
    <scope>NUCLEOTIDE SEQUENCE [LARGE SCALE GENOMIC DNA]</scope>
    <source>
        <strain evidence="4">28A</strain>
    </source>
</reference>
<reference evidence="3 4" key="2">
    <citation type="journal article" date="2013" name="PLoS Genet.">
        <title>Comparative genome structure, secondary metabolite, and effector coding capacity across Cochliobolus pathogens.</title>
        <authorList>
            <person name="Condon B.J."/>
            <person name="Leng Y."/>
            <person name="Wu D."/>
            <person name="Bushley K.E."/>
            <person name="Ohm R.A."/>
            <person name="Otillar R."/>
            <person name="Martin J."/>
            <person name="Schackwitz W."/>
            <person name="Grimwood J."/>
            <person name="MohdZainudin N."/>
            <person name="Xue C."/>
            <person name="Wang R."/>
            <person name="Manning V.A."/>
            <person name="Dhillon B."/>
            <person name="Tu Z.J."/>
            <person name="Steffenson B.J."/>
            <person name="Salamov A."/>
            <person name="Sun H."/>
            <person name="Lowry S."/>
            <person name="LaButti K."/>
            <person name="Han J."/>
            <person name="Copeland A."/>
            <person name="Lindquist E."/>
            <person name="Barry K."/>
            <person name="Schmutz J."/>
            <person name="Baker S.E."/>
            <person name="Ciuffetti L.M."/>
            <person name="Grigoriev I.V."/>
            <person name="Zhong S."/>
            <person name="Turgeon B.G."/>
        </authorList>
    </citation>
    <scope>NUCLEOTIDE SEQUENCE [LARGE SCALE GENOMIC DNA]</scope>
    <source>
        <strain evidence="4">28A</strain>
    </source>
</reference>
<dbReference type="Pfam" id="PF24355">
    <property type="entry name" value="DUF7514"/>
    <property type="match status" value="1"/>
</dbReference>
<dbReference type="PANTHER" id="PTHR39611">
    <property type="entry name" value="HYDROXYPROLINE-RICH GLYCOPROTEIN DZ-HRGP-RELATED"/>
    <property type="match status" value="1"/>
</dbReference>
<feature type="compositionally biased region" description="Basic and acidic residues" evidence="1">
    <location>
        <begin position="1"/>
        <end position="24"/>
    </location>
</feature>
<evidence type="ECO:0000259" key="2">
    <source>
        <dbReference type="Pfam" id="PF24355"/>
    </source>
</evidence>
<dbReference type="AlphaFoldDB" id="R0KPR9"/>
<evidence type="ECO:0000313" key="3">
    <source>
        <dbReference type="EMBL" id="EOA91024.1"/>
    </source>
</evidence>
<feature type="compositionally biased region" description="Pro residues" evidence="1">
    <location>
        <begin position="119"/>
        <end position="133"/>
    </location>
</feature>
<keyword evidence="4" id="KW-1185">Reference proteome</keyword>
<feature type="compositionally biased region" description="Basic and acidic residues" evidence="1">
    <location>
        <begin position="535"/>
        <end position="551"/>
    </location>
</feature>
<evidence type="ECO:0000256" key="1">
    <source>
        <dbReference type="SAM" id="MobiDB-lite"/>
    </source>
</evidence>
<accession>R0KPR9</accession>
<dbReference type="eggNOG" id="ENOG502S6DG">
    <property type="taxonomic scope" value="Eukaryota"/>
</dbReference>
<feature type="region of interest" description="Disordered" evidence="1">
    <location>
        <begin position="114"/>
        <end position="206"/>
    </location>
</feature>
<feature type="compositionally biased region" description="Polar residues" evidence="1">
    <location>
        <begin position="512"/>
        <end position="534"/>
    </location>
</feature>
<dbReference type="PANTHER" id="PTHR39611:SF1">
    <property type="entry name" value="HYDROXYPROLINE-RICH GLYCOPROTEIN DZ-HRGP"/>
    <property type="match status" value="1"/>
</dbReference>
<dbReference type="GeneID" id="19396795"/>
<dbReference type="InterPro" id="IPR055936">
    <property type="entry name" value="DUF7514"/>
</dbReference>
<dbReference type="STRING" id="671987.R0KPR9"/>
<name>R0KPR9_EXST2</name>
<sequence>MAYRNHADSTHADRQHVDRGRSPDYARTNTARGRSNGPDRQPRDKTPPPPPPAWDRRSFDSGSPPMQQPLKNAIGNAFEKSGAARVVDPNLIAQITAEVKKSVLDEIKSGVMAGATQPQPVPKPQQWAPPSPPSTSNSLPTRDVYTPPSPKRCDFTAKQSPERDPLYRDPLLDSNHDTPAPRVERTVPMERDRQPARPPPPLRTMTEDYTPIEKMWQRLFQPDGQPLPRLGQLLRGLALHLIEDYEPKNSLVISPAKMLKFYQVVKLKDEIYPWQSIFGKISYSSLSKIYRDMRCQHHLIQEHPAEQPYIPALTPDGFQEWMTVMIQAYPDTEYERLVKAILDMPISNADDRKERFPKEISRRMFPSVENLQAQQKCAAALSAEGVGPLRKAPTFPPPPPKTQDAPLSATQLERERSPYSSRPDVRPLDLGAESTSPSVPIERERKPYSAAPGCGKTYDDIASSPNSDSAVNDKRRRAQSNAGQAQWAPPSSDPYCQPPPPPRRPRSPSFSNYGTQSDPNVRDGPNNSYASNMYHSEENGYRFNKEFDGKTNNRRRSTAAGADVSFDLPPRSVYGDDDYRARNGSNGYDNRGYDSRRY</sequence>
<dbReference type="OrthoDB" id="5413703at2759"/>
<protein>
    <recommendedName>
        <fullName evidence="2">DUF7514 domain-containing protein</fullName>
    </recommendedName>
</protein>
<dbReference type="HOGENOM" id="CLU_021115_1_0_1"/>
<dbReference type="EMBL" id="KB908482">
    <property type="protein sequence ID" value="EOA91024.1"/>
    <property type="molecule type" value="Genomic_DNA"/>
</dbReference>
<feature type="domain" description="DUF7514" evidence="2">
    <location>
        <begin position="218"/>
        <end position="380"/>
    </location>
</feature>
<organism evidence="3 4">
    <name type="scientific">Exserohilum turcicum (strain 28A)</name>
    <name type="common">Northern leaf blight fungus</name>
    <name type="synonym">Setosphaeria turcica</name>
    <dbReference type="NCBI Taxonomy" id="671987"/>
    <lineage>
        <taxon>Eukaryota</taxon>
        <taxon>Fungi</taxon>
        <taxon>Dikarya</taxon>
        <taxon>Ascomycota</taxon>
        <taxon>Pezizomycotina</taxon>
        <taxon>Dothideomycetes</taxon>
        <taxon>Pleosporomycetidae</taxon>
        <taxon>Pleosporales</taxon>
        <taxon>Pleosporineae</taxon>
        <taxon>Pleosporaceae</taxon>
        <taxon>Exserohilum</taxon>
    </lineage>
</organism>
<feature type="compositionally biased region" description="Basic and acidic residues" evidence="1">
    <location>
        <begin position="412"/>
        <end position="427"/>
    </location>
</feature>
<feature type="compositionally biased region" description="Basic and acidic residues" evidence="1">
    <location>
        <begin position="182"/>
        <end position="195"/>
    </location>
</feature>
<feature type="region of interest" description="Disordered" evidence="1">
    <location>
        <begin position="1"/>
        <end position="72"/>
    </location>
</feature>
<proteinExistence type="predicted"/>